<accession>A0A8J2YN30</accession>
<name>A0A8J2YN30_9BACL</name>
<dbReference type="GO" id="GO:0033214">
    <property type="term" value="P:siderophore-iron import into cell"/>
    <property type="evidence" value="ECO:0007669"/>
    <property type="project" value="TreeGrafter"/>
</dbReference>
<comment type="caution">
    <text evidence="9">The sequence shown here is derived from an EMBL/GenBank/DDBJ whole genome shotgun (WGS) entry which is preliminary data.</text>
</comment>
<dbReference type="Gene3D" id="1.10.3470.10">
    <property type="entry name" value="ABC transporter involved in vitamin B12 uptake, BtuC"/>
    <property type="match status" value="1"/>
</dbReference>
<feature type="transmembrane region" description="Helical" evidence="8">
    <location>
        <begin position="21"/>
        <end position="53"/>
    </location>
</feature>
<feature type="transmembrane region" description="Helical" evidence="8">
    <location>
        <begin position="290"/>
        <end position="310"/>
    </location>
</feature>
<evidence type="ECO:0000256" key="1">
    <source>
        <dbReference type="ARBA" id="ARBA00004651"/>
    </source>
</evidence>
<keyword evidence="7 8" id="KW-0472">Membrane</keyword>
<proteinExistence type="inferred from homology"/>
<dbReference type="PANTHER" id="PTHR30472">
    <property type="entry name" value="FERRIC ENTEROBACTIN TRANSPORT SYSTEM PERMEASE PROTEIN"/>
    <property type="match status" value="1"/>
</dbReference>
<feature type="transmembrane region" description="Helical" evidence="8">
    <location>
        <begin position="73"/>
        <end position="93"/>
    </location>
</feature>
<dbReference type="EMBL" id="BMIR01000035">
    <property type="protein sequence ID" value="GGE56498.1"/>
    <property type="molecule type" value="Genomic_DNA"/>
</dbReference>
<evidence type="ECO:0000256" key="7">
    <source>
        <dbReference type="ARBA" id="ARBA00023136"/>
    </source>
</evidence>
<feature type="transmembrane region" description="Helical" evidence="8">
    <location>
        <begin position="252"/>
        <end position="278"/>
    </location>
</feature>
<feature type="transmembrane region" description="Helical" evidence="8">
    <location>
        <begin position="105"/>
        <end position="124"/>
    </location>
</feature>
<gene>
    <name evidence="9" type="primary">yfmD</name>
    <name evidence="9" type="ORF">GCM10011391_39250</name>
</gene>
<dbReference type="SUPFAM" id="SSF81345">
    <property type="entry name" value="ABC transporter involved in vitamin B12 uptake, BtuC"/>
    <property type="match status" value="1"/>
</dbReference>
<dbReference type="GO" id="GO:0005886">
    <property type="term" value="C:plasma membrane"/>
    <property type="evidence" value="ECO:0007669"/>
    <property type="project" value="UniProtKB-SubCell"/>
</dbReference>
<keyword evidence="10" id="KW-1185">Reference proteome</keyword>
<organism evidence="9 10">
    <name type="scientific">Pullulanibacillus camelliae</name>
    <dbReference type="NCBI Taxonomy" id="1707096"/>
    <lineage>
        <taxon>Bacteria</taxon>
        <taxon>Bacillati</taxon>
        <taxon>Bacillota</taxon>
        <taxon>Bacilli</taxon>
        <taxon>Bacillales</taxon>
        <taxon>Sporolactobacillaceae</taxon>
        <taxon>Pullulanibacillus</taxon>
    </lineage>
</organism>
<dbReference type="GO" id="GO:0022857">
    <property type="term" value="F:transmembrane transporter activity"/>
    <property type="evidence" value="ECO:0007669"/>
    <property type="project" value="InterPro"/>
</dbReference>
<feature type="transmembrane region" description="Helical" evidence="8">
    <location>
        <begin position="322"/>
        <end position="339"/>
    </location>
</feature>
<comment type="subcellular location">
    <subcellularLocation>
        <location evidence="1">Cell membrane</location>
        <topology evidence="1">Multi-pass membrane protein</topology>
    </subcellularLocation>
</comment>
<evidence type="ECO:0000256" key="6">
    <source>
        <dbReference type="ARBA" id="ARBA00022989"/>
    </source>
</evidence>
<dbReference type="CDD" id="cd06550">
    <property type="entry name" value="TM_ABC_iron-siderophores_like"/>
    <property type="match status" value="1"/>
</dbReference>
<dbReference type="InterPro" id="IPR037294">
    <property type="entry name" value="ABC_BtuC-like"/>
</dbReference>
<feature type="transmembrane region" description="Helical" evidence="8">
    <location>
        <begin position="130"/>
        <end position="151"/>
    </location>
</feature>
<evidence type="ECO:0000313" key="10">
    <source>
        <dbReference type="Proteomes" id="UP000628775"/>
    </source>
</evidence>
<dbReference type="RefSeq" id="WP_188698935.1">
    <property type="nucleotide sequence ID" value="NZ_BMIR01000035.1"/>
</dbReference>
<evidence type="ECO:0000256" key="4">
    <source>
        <dbReference type="ARBA" id="ARBA00022475"/>
    </source>
</evidence>
<keyword evidence="6 8" id="KW-1133">Transmembrane helix</keyword>
<reference evidence="9" key="2">
    <citation type="submission" date="2020-09" db="EMBL/GenBank/DDBJ databases">
        <authorList>
            <person name="Sun Q."/>
            <person name="Zhou Y."/>
        </authorList>
    </citation>
    <scope>NUCLEOTIDE SEQUENCE</scope>
    <source>
        <strain evidence="9">CGMCC 1.15371</strain>
    </source>
</reference>
<protein>
    <submittedName>
        <fullName evidence="9">Fe(3+)-citrate import system permease protein YfmD</fullName>
    </submittedName>
</protein>
<dbReference type="PANTHER" id="PTHR30472:SF1">
    <property type="entry name" value="FE(3+) DICITRATE TRANSPORT SYSTEM PERMEASE PROTEIN FECC-RELATED"/>
    <property type="match status" value="1"/>
</dbReference>
<dbReference type="InterPro" id="IPR000522">
    <property type="entry name" value="ABC_transptr_permease_BtuC"/>
</dbReference>
<evidence type="ECO:0000256" key="8">
    <source>
        <dbReference type="SAM" id="Phobius"/>
    </source>
</evidence>
<dbReference type="Pfam" id="PF01032">
    <property type="entry name" value="FecCD"/>
    <property type="match status" value="1"/>
</dbReference>
<keyword evidence="3" id="KW-0813">Transport</keyword>
<evidence type="ECO:0000313" key="9">
    <source>
        <dbReference type="EMBL" id="GGE56498.1"/>
    </source>
</evidence>
<feature type="transmembrane region" description="Helical" evidence="8">
    <location>
        <begin position="163"/>
        <end position="184"/>
    </location>
</feature>
<feature type="transmembrane region" description="Helical" evidence="8">
    <location>
        <begin position="204"/>
        <end position="225"/>
    </location>
</feature>
<evidence type="ECO:0000256" key="5">
    <source>
        <dbReference type="ARBA" id="ARBA00022692"/>
    </source>
</evidence>
<dbReference type="AlphaFoldDB" id="A0A8J2YN30"/>
<sequence length="349" mass="37472">MQNLSEPFPTEQNNRQQLRKALGVFLISLLVLLVTFFLSVKIGAFHISISTLFKTLFQYSGSKEQVLVATARIPRAVVTVIIGANLGIAGALMQAITRNPLASPSIFGVNAGASVAIVFAIVVLSINNSLLLVFIAFLGGLLAVSIVYGMSASFKGGNIEVKMAFTGIVIQAFLSSITQGLLLFNEDKTESVLFWLAGSVTGMAWKHVWILLPFSLLAMLISVSLGRFISLISLGDEVAQGLGLRVALLRRFVIVLVVILSGVAVSVAGPIGFVGLIVPHMVRYLVGRDYRWVIPISAVFGSALLTLADVCSRFISFPYETPVGVVTALIGTPYFIYLARTKKGDLYEG</sequence>
<keyword evidence="4" id="KW-1003">Cell membrane</keyword>
<evidence type="ECO:0000256" key="2">
    <source>
        <dbReference type="ARBA" id="ARBA00007935"/>
    </source>
</evidence>
<dbReference type="Proteomes" id="UP000628775">
    <property type="component" value="Unassembled WGS sequence"/>
</dbReference>
<comment type="similarity">
    <text evidence="2">Belongs to the binding-protein-dependent transport system permease family. FecCD subfamily.</text>
</comment>
<evidence type="ECO:0000256" key="3">
    <source>
        <dbReference type="ARBA" id="ARBA00022448"/>
    </source>
</evidence>
<reference evidence="9" key="1">
    <citation type="journal article" date="2014" name="Int. J. Syst. Evol. Microbiol.">
        <title>Complete genome sequence of Corynebacterium casei LMG S-19264T (=DSM 44701T), isolated from a smear-ripened cheese.</title>
        <authorList>
            <consortium name="US DOE Joint Genome Institute (JGI-PGF)"/>
            <person name="Walter F."/>
            <person name="Albersmeier A."/>
            <person name="Kalinowski J."/>
            <person name="Ruckert C."/>
        </authorList>
    </citation>
    <scope>NUCLEOTIDE SEQUENCE</scope>
    <source>
        <strain evidence="9">CGMCC 1.15371</strain>
    </source>
</reference>
<keyword evidence="5 8" id="KW-0812">Transmembrane</keyword>
<dbReference type="FunFam" id="1.10.3470.10:FF:000001">
    <property type="entry name" value="Vitamin B12 ABC transporter permease BtuC"/>
    <property type="match status" value="1"/>
</dbReference>